<reference evidence="3" key="2">
    <citation type="submission" date="2020-09" db="EMBL/GenBank/DDBJ databases">
        <title>Reference genome assembly for Australian Ascochyta lentis isolate Al4.</title>
        <authorList>
            <person name="Lee R.C."/>
            <person name="Farfan-Caceres L.M."/>
            <person name="Debler J.W."/>
            <person name="Williams A.H."/>
            <person name="Henares B.M."/>
        </authorList>
    </citation>
    <scope>NUCLEOTIDE SEQUENCE</scope>
    <source>
        <strain evidence="3">Al4</strain>
    </source>
</reference>
<feature type="compositionally biased region" description="Low complexity" evidence="2">
    <location>
        <begin position="121"/>
        <end position="132"/>
    </location>
</feature>
<reference evidence="3" key="1">
    <citation type="submission" date="2018-12" db="EMBL/GenBank/DDBJ databases">
        <authorList>
            <person name="Syme R.A."/>
            <person name="Farfan-Caceres L."/>
            <person name="Lichtenzveig J."/>
        </authorList>
    </citation>
    <scope>NUCLEOTIDE SEQUENCE</scope>
    <source>
        <strain evidence="3">Al4</strain>
    </source>
</reference>
<comment type="caution">
    <text evidence="3">The sequence shown here is derived from an EMBL/GenBank/DDBJ whole genome shotgun (WGS) entry which is preliminary data.</text>
</comment>
<evidence type="ECO:0000313" key="4">
    <source>
        <dbReference type="Proteomes" id="UP000651452"/>
    </source>
</evidence>
<feature type="compositionally biased region" description="Basic and acidic residues" evidence="2">
    <location>
        <begin position="89"/>
        <end position="99"/>
    </location>
</feature>
<keyword evidence="4" id="KW-1185">Reference proteome</keyword>
<dbReference type="Proteomes" id="UP000651452">
    <property type="component" value="Unassembled WGS sequence"/>
</dbReference>
<dbReference type="PANTHER" id="PTHR31996:SF2">
    <property type="entry name" value="COILED-COIL DOMAIN-CONTAINING PROTEIN 115"/>
    <property type="match status" value="1"/>
</dbReference>
<dbReference type="Pfam" id="PF21730">
    <property type="entry name" value="Vma22_CCDC115"/>
    <property type="match status" value="2"/>
</dbReference>
<feature type="compositionally biased region" description="Acidic residues" evidence="2">
    <location>
        <begin position="179"/>
        <end position="189"/>
    </location>
</feature>
<dbReference type="EMBL" id="RZGK01000005">
    <property type="protein sequence ID" value="KAF9699170.1"/>
    <property type="molecule type" value="Genomic_DNA"/>
</dbReference>
<dbReference type="GO" id="GO:0070072">
    <property type="term" value="P:vacuolar proton-transporting V-type ATPase complex assembly"/>
    <property type="evidence" value="ECO:0007669"/>
    <property type="project" value="InterPro"/>
</dbReference>
<organism evidence="3 4">
    <name type="scientific">Ascochyta lentis</name>
    <dbReference type="NCBI Taxonomy" id="205686"/>
    <lineage>
        <taxon>Eukaryota</taxon>
        <taxon>Fungi</taxon>
        <taxon>Dikarya</taxon>
        <taxon>Ascomycota</taxon>
        <taxon>Pezizomycotina</taxon>
        <taxon>Dothideomycetes</taxon>
        <taxon>Pleosporomycetidae</taxon>
        <taxon>Pleosporales</taxon>
        <taxon>Pleosporineae</taxon>
        <taxon>Didymellaceae</taxon>
        <taxon>Ascochyta</taxon>
    </lineage>
</organism>
<sequence>MTETQTARTISNAAHPSSSEKDSLITRLDTLLEQYLQTLDLYTTLTQQLSTDLSSAFFSLTQANFHNPSTVHYGRDRYDERVRATRRIAVTEEKEKGEEEKGEEEKGEEEKGEEESKFHFSTITATTATATAPPSPHSKTAEPDVSVDAGGGAERDEMGFTSPSPFSSNSIPTPTSTTTEEEEEQEQEKEDTTPKAPDPLRMFGILVPPALRSAQASFVHAVDGPVVRLARVKGELRALEREIGRVRKGVRRVVG</sequence>
<proteinExistence type="predicted"/>
<dbReference type="GO" id="GO:0051082">
    <property type="term" value="F:unfolded protein binding"/>
    <property type="evidence" value="ECO:0007669"/>
    <property type="project" value="TreeGrafter"/>
</dbReference>
<dbReference type="OrthoDB" id="408631at2759"/>
<feature type="compositionally biased region" description="Low complexity" evidence="2">
    <location>
        <begin position="161"/>
        <end position="178"/>
    </location>
</feature>
<feature type="compositionally biased region" description="Acidic residues" evidence="2">
    <location>
        <begin position="100"/>
        <end position="113"/>
    </location>
</feature>
<dbReference type="GO" id="GO:1990871">
    <property type="term" value="C:Vma12-Vma22 assembly complex"/>
    <property type="evidence" value="ECO:0007669"/>
    <property type="project" value="TreeGrafter"/>
</dbReference>
<dbReference type="InterPro" id="IPR040357">
    <property type="entry name" value="Vma22/CCDC115"/>
</dbReference>
<feature type="compositionally biased region" description="Polar residues" evidence="2">
    <location>
        <begin position="1"/>
        <end position="17"/>
    </location>
</feature>
<evidence type="ECO:0000256" key="1">
    <source>
        <dbReference type="ARBA" id="ARBA00093634"/>
    </source>
</evidence>
<dbReference type="AlphaFoldDB" id="A0A8H7J9U3"/>
<feature type="region of interest" description="Disordered" evidence="2">
    <location>
        <begin position="89"/>
        <end position="200"/>
    </location>
</feature>
<accession>A0A8H7J9U3</accession>
<dbReference type="PANTHER" id="PTHR31996">
    <property type="entry name" value="COILED-COIL DOMAIN-CONTAINING PROTEIN 115"/>
    <property type="match status" value="1"/>
</dbReference>
<gene>
    <name evidence="3" type="ORF">EKO04_002732</name>
</gene>
<protein>
    <recommendedName>
        <fullName evidence="1">Vacuolar ATPase assembly protein VMA22</fullName>
    </recommendedName>
</protein>
<evidence type="ECO:0000313" key="3">
    <source>
        <dbReference type="EMBL" id="KAF9699170.1"/>
    </source>
</evidence>
<name>A0A8H7J9U3_9PLEO</name>
<evidence type="ECO:0000256" key="2">
    <source>
        <dbReference type="SAM" id="MobiDB-lite"/>
    </source>
</evidence>
<feature type="region of interest" description="Disordered" evidence="2">
    <location>
        <begin position="1"/>
        <end position="22"/>
    </location>
</feature>